<evidence type="ECO:0000313" key="2">
    <source>
        <dbReference type="Proteomes" id="UP001381693"/>
    </source>
</evidence>
<protein>
    <submittedName>
        <fullName evidence="1">Uncharacterized protein</fullName>
    </submittedName>
</protein>
<name>A0AAN8X0F0_HALRR</name>
<accession>A0AAN8X0F0</accession>
<evidence type="ECO:0000313" key="1">
    <source>
        <dbReference type="EMBL" id="KAK7071898.1"/>
    </source>
</evidence>
<dbReference type="Proteomes" id="UP001381693">
    <property type="component" value="Unassembled WGS sequence"/>
</dbReference>
<proteinExistence type="predicted"/>
<reference evidence="1 2" key="1">
    <citation type="submission" date="2023-11" db="EMBL/GenBank/DDBJ databases">
        <title>Halocaridina rubra genome assembly.</title>
        <authorList>
            <person name="Smith C."/>
        </authorList>
    </citation>
    <scope>NUCLEOTIDE SEQUENCE [LARGE SCALE GENOMIC DNA]</scope>
    <source>
        <strain evidence="1">EP-1</strain>
        <tissue evidence="1">Whole</tissue>
    </source>
</reference>
<sequence>MSVGSGTPLKRSPQPHDHTTNLKLRKLAFEVLEWSAESARVVREGRLFCLAPDSNNWTRRGRSLKMASVHVLLITQGSFNIV</sequence>
<dbReference type="AlphaFoldDB" id="A0AAN8X0F0"/>
<organism evidence="1 2">
    <name type="scientific">Halocaridina rubra</name>
    <name type="common">Hawaiian red shrimp</name>
    <dbReference type="NCBI Taxonomy" id="373956"/>
    <lineage>
        <taxon>Eukaryota</taxon>
        <taxon>Metazoa</taxon>
        <taxon>Ecdysozoa</taxon>
        <taxon>Arthropoda</taxon>
        <taxon>Crustacea</taxon>
        <taxon>Multicrustacea</taxon>
        <taxon>Malacostraca</taxon>
        <taxon>Eumalacostraca</taxon>
        <taxon>Eucarida</taxon>
        <taxon>Decapoda</taxon>
        <taxon>Pleocyemata</taxon>
        <taxon>Caridea</taxon>
        <taxon>Atyoidea</taxon>
        <taxon>Atyidae</taxon>
        <taxon>Halocaridina</taxon>
    </lineage>
</organism>
<gene>
    <name evidence="1" type="ORF">SK128_016505</name>
</gene>
<dbReference type="EMBL" id="JAXCGZ010013832">
    <property type="protein sequence ID" value="KAK7071898.1"/>
    <property type="molecule type" value="Genomic_DNA"/>
</dbReference>
<keyword evidence="2" id="KW-1185">Reference proteome</keyword>
<comment type="caution">
    <text evidence="1">The sequence shown here is derived from an EMBL/GenBank/DDBJ whole genome shotgun (WGS) entry which is preliminary data.</text>
</comment>